<dbReference type="EMBL" id="JAHIBW010000015">
    <property type="protein sequence ID" value="KAG7304047.1"/>
    <property type="molecule type" value="Genomic_DNA"/>
</dbReference>
<evidence type="ECO:0000313" key="7">
    <source>
        <dbReference type="EMBL" id="KAG7304047.1"/>
    </source>
</evidence>
<protein>
    <recommendedName>
        <fullName evidence="9">Nucleoporin Nup54 alpha-helical domain-containing protein</fullName>
    </recommendedName>
</protein>
<evidence type="ECO:0000313" key="8">
    <source>
        <dbReference type="Proteomes" id="UP000823941"/>
    </source>
</evidence>
<accession>A0ABQ7QFR7</accession>
<evidence type="ECO:0000256" key="3">
    <source>
        <dbReference type="ARBA" id="ARBA00023242"/>
    </source>
</evidence>
<dbReference type="PANTHER" id="PTHR13000:SF0">
    <property type="entry name" value="NUCLEOPORIN P54"/>
    <property type="match status" value="1"/>
</dbReference>
<organism evidence="7 8">
    <name type="scientific">Plutella xylostella</name>
    <name type="common">Diamondback moth</name>
    <name type="synonym">Plutella maculipennis</name>
    <dbReference type="NCBI Taxonomy" id="51655"/>
    <lineage>
        <taxon>Eukaryota</taxon>
        <taxon>Metazoa</taxon>
        <taxon>Ecdysozoa</taxon>
        <taxon>Arthropoda</taxon>
        <taxon>Hexapoda</taxon>
        <taxon>Insecta</taxon>
        <taxon>Pterygota</taxon>
        <taxon>Neoptera</taxon>
        <taxon>Endopterygota</taxon>
        <taxon>Lepidoptera</taxon>
        <taxon>Glossata</taxon>
        <taxon>Ditrysia</taxon>
        <taxon>Yponomeutoidea</taxon>
        <taxon>Plutellidae</taxon>
        <taxon>Plutella</taxon>
    </lineage>
</organism>
<comment type="caution">
    <text evidence="7">The sequence shown here is derived from an EMBL/GenBank/DDBJ whole genome shotgun (WGS) entry which is preliminary data.</text>
</comment>
<feature type="compositionally biased region" description="Low complexity" evidence="4">
    <location>
        <begin position="181"/>
        <end position="199"/>
    </location>
</feature>
<name>A0ABQ7QFR7_PLUXY</name>
<dbReference type="Pfam" id="PF13874">
    <property type="entry name" value="Nup54"/>
    <property type="match status" value="1"/>
</dbReference>
<dbReference type="InterPro" id="IPR025712">
    <property type="entry name" value="Nup54_alpha-helical_dom"/>
</dbReference>
<evidence type="ECO:0000256" key="2">
    <source>
        <dbReference type="ARBA" id="ARBA00022448"/>
    </source>
</evidence>
<dbReference type="InterPro" id="IPR024864">
    <property type="entry name" value="Nup54/Nup57/Nup44"/>
</dbReference>
<evidence type="ECO:0000256" key="4">
    <source>
        <dbReference type="SAM" id="MobiDB-lite"/>
    </source>
</evidence>
<keyword evidence="3" id="KW-0539">Nucleus</keyword>
<sequence length="587" mass="60209">MSFSFGSTANTQNNSFGNAAKPSFGFGSTNTATTSQAGFSGFGATTASTSSGFSGFGANTSTAAPFGTLGAPAASSAPSLFGGGGFGTTAAKPTTGFGTSGGFGTSTFGTAAPFGGTSTFGSTAPAFGGTNTLGANTLGGNTLGANTFGGGSTFGAGSAFGSSFGAKPAATGFGGFGAGLGTTNTFGQQPQQQQQQQQQAGPASAHEALVAAVFNCSVFGDERDQTLAKWNLIQAQWGTGKAYYSQTAPPLELTEQNPLCRFKAVGYTKLGARGEKDGHVALVFNQPEQSIKTNQQQLTTSLSSLLGNKPNLVVNVESVKAMSDSKTQVVIYVVDNNAGGTHVSSTELANFLSGGARAALAGAGCASVTAVTRPTPQMLAQYLQTPPHGIDMRLWKQAQADNPDPENYIPVPIIGFSEIKFRARCQAEQAALQAGYLKQAREQLDALRARRAGAAARLASLAAAHHAARHTLLQVIAHKEVSGRVGASLTAEEEATRARLHELATTLAAPPVNNGRLNELLCAVRLQRSASAGGPQERYHLDPGAQEDLKQFLVLQQRGMAHLMETARKDLAALGTIADGMAAIVRA</sequence>
<keyword evidence="8" id="KW-1185">Reference proteome</keyword>
<evidence type="ECO:0000259" key="5">
    <source>
        <dbReference type="Pfam" id="PF13874"/>
    </source>
</evidence>
<feature type="domain" description="Nucleoporin Nup54 alpha-helical" evidence="5">
    <location>
        <begin position="386"/>
        <end position="522"/>
    </location>
</feature>
<dbReference type="Gene3D" id="1.20.5.170">
    <property type="match status" value="1"/>
</dbReference>
<evidence type="ECO:0000259" key="6">
    <source>
        <dbReference type="Pfam" id="PF18437"/>
    </source>
</evidence>
<dbReference type="Proteomes" id="UP000823941">
    <property type="component" value="Chromosome 15"/>
</dbReference>
<keyword evidence="2" id="KW-0813">Transport</keyword>
<dbReference type="Pfam" id="PF18437">
    <property type="entry name" value="Nup54_C"/>
    <property type="match status" value="1"/>
</dbReference>
<proteinExistence type="predicted"/>
<evidence type="ECO:0000256" key="1">
    <source>
        <dbReference type="ARBA" id="ARBA00004123"/>
    </source>
</evidence>
<feature type="domain" description="Nup54 C-terminal interacting" evidence="6">
    <location>
        <begin position="539"/>
        <end position="576"/>
    </location>
</feature>
<gene>
    <name evidence="7" type="ORF">JYU34_010973</name>
</gene>
<evidence type="ECO:0008006" key="9">
    <source>
        <dbReference type="Google" id="ProtNLM"/>
    </source>
</evidence>
<dbReference type="PANTHER" id="PTHR13000">
    <property type="entry name" value="NUCLEOPORIN P54"/>
    <property type="match status" value="1"/>
</dbReference>
<reference evidence="7 8" key="1">
    <citation type="submission" date="2021-06" db="EMBL/GenBank/DDBJ databases">
        <title>A haploid diamondback moth (Plutella xylostella L.) genome assembly resolves 31 chromosomes and identifies a diamide resistance mutation.</title>
        <authorList>
            <person name="Ward C.M."/>
            <person name="Perry K.D."/>
            <person name="Baker G."/>
            <person name="Powis K."/>
            <person name="Heckel D.G."/>
            <person name="Baxter S.W."/>
        </authorList>
    </citation>
    <scope>NUCLEOTIDE SEQUENCE [LARGE SCALE GENOMIC DNA]</scope>
    <source>
        <strain evidence="7 8">LV</strain>
        <tissue evidence="7">Single pupa</tissue>
    </source>
</reference>
<feature type="region of interest" description="Disordered" evidence="4">
    <location>
        <begin position="181"/>
        <end position="203"/>
    </location>
</feature>
<dbReference type="InterPro" id="IPR040985">
    <property type="entry name" value="Nup54_C"/>
</dbReference>
<comment type="subcellular location">
    <subcellularLocation>
        <location evidence="1">Nucleus</location>
    </subcellularLocation>
</comment>